<dbReference type="Proteomes" id="UP000298058">
    <property type="component" value="Unassembled WGS sequence"/>
</dbReference>
<dbReference type="AlphaFoldDB" id="A0A4R9LZ72"/>
<proteinExistence type="predicted"/>
<dbReference type="OrthoDB" id="331716at2"/>
<dbReference type="EMBL" id="RQHW01000047">
    <property type="protein sequence ID" value="TGN18785.1"/>
    <property type="molecule type" value="Genomic_DNA"/>
</dbReference>
<reference evidence="1" key="1">
    <citation type="journal article" date="2019" name="PLoS Negl. Trop. Dis.">
        <title>Revisiting the worldwide diversity of Leptospira species in the environment.</title>
        <authorList>
            <person name="Vincent A.T."/>
            <person name="Schiettekatte O."/>
            <person name="Bourhy P."/>
            <person name="Veyrier F.J."/>
            <person name="Picardeau M."/>
        </authorList>
    </citation>
    <scope>NUCLEOTIDE SEQUENCE [LARGE SCALE GENOMIC DNA]</scope>
    <source>
        <strain evidence="1">201300427</strain>
    </source>
</reference>
<accession>A0A4R9LZ72</accession>
<keyword evidence="2" id="KW-1185">Reference proteome</keyword>
<evidence type="ECO:0000313" key="1">
    <source>
        <dbReference type="EMBL" id="TGN18785.1"/>
    </source>
</evidence>
<gene>
    <name evidence="1" type="ORF">EHS15_12270</name>
</gene>
<comment type="caution">
    <text evidence="1">The sequence shown here is derived from an EMBL/GenBank/DDBJ whole genome shotgun (WGS) entry which is preliminary data.</text>
</comment>
<name>A0A4R9LZ72_9LEPT</name>
<protein>
    <submittedName>
        <fullName evidence="1">Uncharacterized protein</fullName>
    </submittedName>
</protein>
<evidence type="ECO:0000313" key="2">
    <source>
        <dbReference type="Proteomes" id="UP000298058"/>
    </source>
</evidence>
<organism evidence="1 2">
    <name type="scientific">Leptospira idonii</name>
    <dbReference type="NCBI Taxonomy" id="1193500"/>
    <lineage>
        <taxon>Bacteria</taxon>
        <taxon>Pseudomonadati</taxon>
        <taxon>Spirochaetota</taxon>
        <taxon>Spirochaetia</taxon>
        <taxon>Leptospirales</taxon>
        <taxon>Leptospiraceae</taxon>
        <taxon>Leptospira</taxon>
    </lineage>
</organism>
<sequence>MTFSIFFALLQVYLKAEKKSKTNPAAFETFSPILREDHESIPDFVKRYRTHSFAVWENSYSSKNKPDHTKTK</sequence>